<name>A0ABY7AMZ2_9ALTE</name>
<dbReference type="InterPro" id="IPR045335">
    <property type="entry name" value="FtsQ_C_sf"/>
</dbReference>
<evidence type="ECO:0000256" key="6">
    <source>
        <dbReference type="ARBA" id="ARBA00022989"/>
    </source>
</evidence>
<feature type="transmembrane region" description="Helical" evidence="9">
    <location>
        <begin position="13"/>
        <end position="34"/>
    </location>
</feature>
<dbReference type="InterPro" id="IPR034746">
    <property type="entry name" value="POTRA"/>
</dbReference>
<evidence type="ECO:0000256" key="3">
    <source>
        <dbReference type="ARBA" id="ARBA00022519"/>
    </source>
</evidence>
<dbReference type="Proteomes" id="UP001163726">
    <property type="component" value="Chromosome"/>
</dbReference>
<dbReference type="PROSITE" id="PS51779">
    <property type="entry name" value="POTRA"/>
    <property type="match status" value="1"/>
</dbReference>
<keyword evidence="3 9" id="KW-0997">Cell inner membrane</keyword>
<evidence type="ECO:0000256" key="4">
    <source>
        <dbReference type="ARBA" id="ARBA00022618"/>
    </source>
</evidence>
<comment type="subunit">
    <text evidence="9">Part of a complex composed of FtsB, FtsL and FtsQ.</text>
</comment>
<evidence type="ECO:0000259" key="10">
    <source>
        <dbReference type="PROSITE" id="PS51779"/>
    </source>
</evidence>
<protein>
    <recommendedName>
        <fullName evidence="9">Cell division protein FtsQ</fullName>
    </recommendedName>
</protein>
<evidence type="ECO:0000256" key="2">
    <source>
        <dbReference type="ARBA" id="ARBA00022475"/>
    </source>
</evidence>
<dbReference type="InterPro" id="IPR013685">
    <property type="entry name" value="POTRA_FtsQ_type"/>
</dbReference>
<keyword evidence="12" id="KW-1185">Reference proteome</keyword>
<feature type="domain" description="POTRA" evidence="10">
    <location>
        <begin position="46"/>
        <end position="115"/>
    </location>
</feature>
<evidence type="ECO:0000256" key="1">
    <source>
        <dbReference type="ARBA" id="ARBA00004370"/>
    </source>
</evidence>
<comment type="similarity">
    <text evidence="9">Belongs to the FtsQ/DivIB family. FtsQ subfamily.</text>
</comment>
<keyword evidence="5 9" id="KW-0812">Transmembrane</keyword>
<evidence type="ECO:0000256" key="8">
    <source>
        <dbReference type="ARBA" id="ARBA00023306"/>
    </source>
</evidence>
<accession>A0ABY7AMZ2</accession>
<dbReference type="EMBL" id="CP109965">
    <property type="protein sequence ID" value="WAJ69656.1"/>
    <property type="molecule type" value="Genomic_DNA"/>
</dbReference>
<dbReference type="PANTHER" id="PTHR35851:SF1">
    <property type="entry name" value="CELL DIVISION PROTEIN FTSQ"/>
    <property type="match status" value="1"/>
</dbReference>
<keyword evidence="4 9" id="KW-0132">Cell division</keyword>
<dbReference type="Pfam" id="PF08478">
    <property type="entry name" value="POTRA_1"/>
    <property type="match status" value="1"/>
</dbReference>
<evidence type="ECO:0000256" key="5">
    <source>
        <dbReference type="ARBA" id="ARBA00022692"/>
    </source>
</evidence>
<dbReference type="Gene3D" id="3.40.50.11690">
    <property type="entry name" value="Cell division protein FtsQ/DivIB"/>
    <property type="match status" value="1"/>
</dbReference>
<reference evidence="11" key="1">
    <citation type="submission" date="2022-10" db="EMBL/GenBank/DDBJ databases">
        <title>Catenovulum adriacola sp. nov. isolated in the Harbour of Susak.</title>
        <authorList>
            <person name="Schoch T."/>
            <person name="Reich S.J."/>
            <person name="Stoeferle S."/>
            <person name="Flaiz M."/>
            <person name="Kazda M."/>
            <person name="Riedel C.U."/>
            <person name="Duerre P."/>
        </authorList>
    </citation>
    <scope>NUCLEOTIDE SEQUENCE</scope>
    <source>
        <strain evidence="11">TS8</strain>
    </source>
</reference>
<dbReference type="InterPro" id="IPR005548">
    <property type="entry name" value="Cell_div_FtsQ/DivIB_C"/>
</dbReference>
<dbReference type="Pfam" id="PF03799">
    <property type="entry name" value="FtsQ_DivIB_C"/>
    <property type="match status" value="1"/>
</dbReference>
<keyword evidence="6 9" id="KW-1133">Transmembrane helix</keyword>
<sequence length="250" mass="28701">MSAFSERLKQLEWPFWIGVAFFVAVIFSAIYLTLAASEWLKDKKQLPIEMLVLEGDLKQVDEKAVLKALEPQMQSSFVGLDVNAAQANVENLDWVYWAAIRKEWPSTIKVNLVEQQAKAKWNDDFLLNHLGEVFKADTQKLDMFLPSLNGPINEASLVLEHYQDFSALLALHKMKAVALTFTDRHSVKLLLDNGIELKLGRENWVARIKRFLEFYPRLATQHQIQYVDLRYDTGFAVGELKEQQDTTITG</sequence>
<dbReference type="InterPro" id="IPR026579">
    <property type="entry name" value="FtsQ"/>
</dbReference>
<evidence type="ECO:0000256" key="9">
    <source>
        <dbReference type="HAMAP-Rule" id="MF_00911"/>
    </source>
</evidence>
<keyword evidence="7 9" id="KW-0472">Membrane</keyword>
<dbReference type="HAMAP" id="MF_00911">
    <property type="entry name" value="FtsQ_subfam"/>
    <property type="match status" value="1"/>
</dbReference>
<keyword evidence="8 9" id="KW-0131">Cell cycle</keyword>
<comment type="subcellular location">
    <subcellularLocation>
        <location evidence="9">Cell inner membrane</location>
        <topology evidence="9">Single-pass type II membrane protein</topology>
    </subcellularLocation>
    <subcellularLocation>
        <location evidence="1">Membrane</location>
    </subcellularLocation>
    <text evidence="9">Localizes to the division septum.</text>
</comment>
<gene>
    <name evidence="9" type="primary">ftsQ</name>
    <name evidence="11" type="ORF">OLW01_10890</name>
</gene>
<keyword evidence="2 9" id="KW-1003">Cell membrane</keyword>
<evidence type="ECO:0000256" key="7">
    <source>
        <dbReference type="ARBA" id="ARBA00023136"/>
    </source>
</evidence>
<comment type="function">
    <text evidence="9">Essential cell division protein. May link together the upstream cell division proteins, which are predominantly cytoplasmic, with the downstream cell division proteins, which are predominantly periplasmic. May control correct divisome assembly.</text>
</comment>
<dbReference type="PANTHER" id="PTHR35851">
    <property type="entry name" value="CELL DIVISION PROTEIN FTSQ"/>
    <property type="match status" value="1"/>
</dbReference>
<dbReference type="GO" id="GO:0051301">
    <property type="term" value="P:cell division"/>
    <property type="evidence" value="ECO:0007669"/>
    <property type="project" value="UniProtKB-KW"/>
</dbReference>
<proteinExistence type="inferred from homology"/>
<dbReference type="RefSeq" id="WP_268073940.1">
    <property type="nucleotide sequence ID" value="NZ_CP109965.1"/>
</dbReference>
<dbReference type="Gene3D" id="3.10.20.310">
    <property type="entry name" value="membrane protein fhac"/>
    <property type="match status" value="1"/>
</dbReference>
<organism evidence="11 12">
    <name type="scientific">Catenovulum adriaticum</name>
    <dbReference type="NCBI Taxonomy" id="2984846"/>
    <lineage>
        <taxon>Bacteria</taxon>
        <taxon>Pseudomonadati</taxon>
        <taxon>Pseudomonadota</taxon>
        <taxon>Gammaproteobacteria</taxon>
        <taxon>Alteromonadales</taxon>
        <taxon>Alteromonadaceae</taxon>
        <taxon>Catenovulum</taxon>
    </lineage>
</organism>
<evidence type="ECO:0000313" key="12">
    <source>
        <dbReference type="Proteomes" id="UP001163726"/>
    </source>
</evidence>
<evidence type="ECO:0000313" key="11">
    <source>
        <dbReference type="EMBL" id="WAJ69656.1"/>
    </source>
</evidence>